<sequence>MPAGRRTLYQRGPLRRALLDTSALTTDIIAATRRPTPASFVAGARAGTVWCLIPVHVWERCRGYWPIWARLGLLDTGDVESSITIRQVFKVWRSASSGTPRVAVLRLRYRAVGDNWGHAGGGGRGTLRISEPEVHADECAVAALCVSLAAVEPDDQVFIIAPLSVAELIQSLVQACSVTALATPLRPYVAPHLDRLASASIEVRDRRGMRDMFQQVSESRPASTFLRLDDASRAVASGIATRPGRPAPMEIGELGWVTDWGRSQHYDGAAVAFLLASGEGAREDSVRVMAVPQEPEIVDGELAAVLIAYAYGQVTGQSVQVFYTDSRDAGIRLRRYVESGRPDGYGTLLAALTAPFTDAELLDLQVYWVYRGLTRAQRLADTAARHMSRHEPVPAEAVVTADWLLQELEALSAA</sequence>
<organism evidence="1 2">
    <name type="scientific">Streptomyces turgidiscabies (strain Car8)</name>
    <dbReference type="NCBI Taxonomy" id="698760"/>
    <lineage>
        <taxon>Bacteria</taxon>
        <taxon>Bacillati</taxon>
        <taxon>Actinomycetota</taxon>
        <taxon>Actinomycetes</taxon>
        <taxon>Kitasatosporales</taxon>
        <taxon>Streptomycetaceae</taxon>
        <taxon>Streptomyces</taxon>
    </lineage>
</organism>
<evidence type="ECO:0000313" key="1">
    <source>
        <dbReference type="EMBL" id="ELP66287.1"/>
    </source>
</evidence>
<dbReference type="Proteomes" id="UP000010931">
    <property type="component" value="Unassembled WGS sequence"/>
</dbReference>
<keyword evidence="2" id="KW-1185">Reference proteome</keyword>
<accession>L7F4P3</accession>
<dbReference type="PATRIC" id="fig|698760.3.peg.5167"/>
<proteinExistence type="predicted"/>
<dbReference type="EMBL" id="AEJB01000361">
    <property type="protein sequence ID" value="ELP66287.1"/>
    <property type="molecule type" value="Genomic_DNA"/>
</dbReference>
<name>L7F4P3_STRT8</name>
<protein>
    <submittedName>
        <fullName evidence="1">Uncharacterized protein</fullName>
    </submittedName>
</protein>
<dbReference type="AlphaFoldDB" id="L7F4P3"/>
<comment type="caution">
    <text evidence="1">The sequence shown here is derived from an EMBL/GenBank/DDBJ whole genome shotgun (WGS) entry which is preliminary data.</text>
</comment>
<evidence type="ECO:0000313" key="2">
    <source>
        <dbReference type="Proteomes" id="UP000010931"/>
    </source>
</evidence>
<gene>
    <name evidence="1" type="ORF">STRTUCAR8_01631</name>
</gene>
<reference evidence="1 2" key="1">
    <citation type="journal article" date="2011" name="Plasmid">
        <title>Streptomyces turgidiscabies Car8 contains a modular pathogenicity island that shares virulence genes with other actinobacterial plant pathogens.</title>
        <authorList>
            <person name="Huguet-Tapia J.C."/>
            <person name="Badger J.H."/>
            <person name="Loria R."/>
            <person name="Pettis G.S."/>
        </authorList>
    </citation>
    <scope>NUCLEOTIDE SEQUENCE [LARGE SCALE GENOMIC DNA]</scope>
    <source>
        <strain evidence="1 2">Car8</strain>
    </source>
</reference>